<accession>A0A2M7UUV5</accession>
<evidence type="ECO:0000256" key="3">
    <source>
        <dbReference type="ARBA" id="ARBA00022692"/>
    </source>
</evidence>
<feature type="transmembrane region" description="Helical" evidence="8">
    <location>
        <begin position="99"/>
        <end position="119"/>
    </location>
</feature>
<proteinExistence type="inferred from homology"/>
<evidence type="ECO:0000313" key="9">
    <source>
        <dbReference type="EMBL" id="PIZ87645.1"/>
    </source>
</evidence>
<keyword evidence="8" id="KW-0813">Transport</keyword>
<dbReference type="GO" id="GO:0008360">
    <property type="term" value="P:regulation of cell shape"/>
    <property type="evidence" value="ECO:0007669"/>
    <property type="project" value="UniProtKB-KW"/>
</dbReference>
<feature type="transmembrane region" description="Helical" evidence="8">
    <location>
        <begin position="173"/>
        <end position="204"/>
    </location>
</feature>
<reference evidence="10" key="1">
    <citation type="submission" date="2017-09" db="EMBL/GenBank/DDBJ databases">
        <title>Depth-based differentiation of microbial function through sediment-hosted aquifers and enrichment of novel symbionts in the deep terrestrial subsurface.</title>
        <authorList>
            <person name="Probst A.J."/>
            <person name="Ladd B."/>
            <person name="Jarett J.K."/>
            <person name="Geller-Mcgrath D.E."/>
            <person name="Sieber C.M.K."/>
            <person name="Emerson J.B."/>
            <person name="Anantharaman K."/>
            <person name="Thomas B.C."/>
            <person name="Malmstrom R."/>
            <person name="Stieglmeier M."/>
            <person name="Klingl A."/>
            <person name="Woyke T."/>
            <person name="Ryan C.M."/>
            <person name="Banfield J.F."/>
        </authorList>
    </citation>
    <scope>NUCLEOTIDE SEQUENCE [LARGE SCALE GENOMIC DNA]</scope>
</reference>
<protein>
    <recommendedName>
        <fullName evidence="8">Probable lipid II flippase MurJ</fullName>
    </recommendedName>
</protein>
<comment type="caution">
    <text evidence="8">Lacks conserved residue(s) required for the propagation of feature annotation.</text>
</comment>
<dbReference type="HAMAP" id="MF_02078">
    <property type="entry name" value="MurJ_MviN"/>
    <property type="match status" value="1"/>
</dbReference>
<dbReference type="InterPro" id="IPR051050">
    <property type="entry name" value="Lipid_II_flippase_MurJ/MviN"/>
</dbReference>
<comment type="pathway">
    <text evidence="8">Cell wall biogenesis; peptidoglycan biosynthesis.</text>
</comment>
<evidence type="ECO:0000256" key="2">
    <source>
        <dbReference type="ARBA" id="ARBA00022475"/>
    </source>
</evidence>
<dbReference type="GO" id="GO:0071555">
    <property type="term" value="P:cell wall organization"/>
    <property type="evidence" value="ECO:0007669"/>
    <property type="project" value="UniProtKB-KW"/>
</dbReference>
<evidence type="ECO:0000256" key="4">
    <source>
        <dbReference type="ARBA" id="ARBA00022960"/>
    </source>
</evidence>
<keyword evidence="3 8" id="KW-0812">Transmembrane</keyword>
<feature type="transmembrane region" description="Helical" evidence="8">
    <location>
        <begin position="319"/>
        <end position="342"/>
    </location>
</feature>
<name>A0A2M7UUV5_9BACT</name>
<keyword evidence="5 8" id="KW-0573">Peptidoglycan synthesis</keyword>
<dbReference type="PANTHER" id="PTHR47019">
    <property type="entry name" value="LIPID II FLIPPASE MURJ"/>
    <property type="match status" value="1"/>
</dbReference>
<gene>
    <name evidence="9" type="primary">mviN</name>
    <name evidence="8" type="synonym">murJ</name>
    <name evidence="9" type="ORF">COX92_00775</name>
</gene>
<evidence type="ECO:0000256" key="5">
    <source>
        <dbReference type="ARBA" id="ARBA00022984"/>
    </source>
</evidence>
<feature type="transmembrane region" description="Helical" evidence="8">
    <location>
        <begin position="140"/>
        <end position="161"/>
    </location>
</feature>
<feature type="transmembrane region" description="Helical" evidence="8">
    <location>
        <begin position="354"/>
        <end position="376"/>
    </location>
</feature>
<comment type="similarity">
    <text evidence="8">Belongs to the MurJ/MviN family.</text>
</comment>
<comment type="caution">
    <text evidence="9">The sequence shown here is derived from an EMBL/GenBank/DDBJ whole genome shotgun (WGS) entry which is preliminary data.</text>
</comment>
<dbReference type="NCBIfam" id="TIGR01695">
    <property type="entry name" value="murJ_mviN"/>
    <property type="match status" value="1"/>
</dbReference>
<keyword evidence="7 8" id="KW-0472">Membrane</keyword>
<feature type="transmembrane region" description="Helical" evidence="8">
    <location>
        <begin position="12"/>
        <end position="30"/>
    </location>
</feature>
<evidence type="ECO:0000256" key="7">
    <source>
        <dbReference type="ARBA" id="ARBA00023136"/>
    </source>
</evidence>
<comment type="function">
    <text evidence="8">Involved in peptidoglycan biosynthesis. Transports lipid-linked peptidoglycan precursors from the inner to the outer leaflet of the cytoplasmic membrane.</text>
</comment>
<dbReference type="PANTHER" id="PTHR47019:SF1">
    <property type="entry name" value="LIPID II FLIPPASE MURJ"/>
    <property type="match status" value="1"/>
</dbReference>
<sequence length="464" mass="50894">MFGRFFNSQTKTISGAAGILAITALISRLLGLVRDRLLASTFGAGSDLDVYFAAFRIPDFVYNILIAGGVIVVFLPLFSEYFLKDKKEAWDFANNVLNVFLFFLVLISLGISIFAPILVKIITPGFNPQQISLTSLLTRILFLSPILLGLSSIFSGVLQYFNKFLAYSLAPVLYNLGIIMGIIFLAPASGILGVTLGVILGAFLHMVIQIPSAINSGFWYKPTFNLKDPKIKKVFSLMIPRTLGVAAPQINLMVVTAIASGLPAGAISIFTFANNLQQFPLGLIGIPFAIAAFPALSQDWAAQRKDEFIKKFSLTFRKILFLIIPISFLIFILKNQIVEIILRTGRFSEDAAKIAAASLGLFVLGIFATCLIPLIFRAFFALQDTKTPTIIAIIAMILNIFLSFGFVRLLSFPNSFQASISNLFNLQGVGNIAVIGLPLAFSIDSILQFILLMVFLFRKINIKK</sequence>
<keyword evidence="6 8" id="KW-1133">Transmembrane helix</keyword>
<dbReference type="PRINTS" id="PR01806">
    <property type="entry name" value="VIRFACTRMVIN"/>
</dbReference>
<evidence type="ECO:0000256" key="6">
    <source>
        <dbReference type="ARBA" id="ARBA00022989"/>
    </source>
</evidence>
<dbReference type="CDD" id="cd13123">
    <property type="entry name" value="MATE_MurJ_like"/>
    <property type="match status" value="1"/>
</dbReference>
<dbReference type="Proteomes" id="UP000229166">
    <property type="component" value="Unassembled WGS sequence"/>
</dbReference>
<keyword evidence="4 8" id="KW-0133">Cell shape</keyword>
<dbReference type="EMBL" id="PFOZ01000014">
    <property type="protein sequence ID" value="PIZ87645.1"/>
    <property type="molecule type" value="Genomic_DNA"/>
</dbReference>
<evidence type="ECO:0000313" key="10">
    <source>
        <dbReference type="Proteomes" id="UP000229166"/>
    </source>
</evidence>
<feature type="transmembrane region" description="Helical" evidence="8">
    <location>
        <begin position="388"/>
        <end position="412"/>
    </location>
</feature>
<keyword evidence="8" id="KW-0961">Cell wall biogenesis/degradation</keyword>
<organism evidence="9 10">
    <name type="scientific">Candidatus Nealsonbacteria bacterium CG_4_10_14_0_2_um_filter_40_15</name>
    <dbReference type="NCBI Taxonomy" id="1974682"/>
    <lineage>
        <taxon>Bacteria</taxon>
        <taxon>Candidatus Nealsoniibacteriota</taxon>
    </lineage>
</organism>
<comment type="subcellular location">
    <subcellularLocation>
        <location evidence="1 8">Cell membrane</location>
        <topology evidence="1 8">Multi-pass membrane protein</topology>
    </subcellularLocation>
</comment>
<feature type="transmembrane region" description="Helical" evidence="8">
    <location>
        <begin position="250"/>
        <end position="273"/>
    </location>
</feature>
<dbReference type="InterPro" id="IPR004268">
    <property type="entry name" value="MurJ"/>
</dbReference>
<dbReference type="GO" id="GO:0015648">
    <property type="term" value="F:lipid-linked peptidoglycan transporter activity"/>
    <property type="evidence" value="ECO:0007669"/>
    <property type="project" value="UniProtKB-UniRule"/>
</dbReference>
<keyword evidence="2 8" id="KW-1003">Cell membrane</keyword>
<dbReference type="UniPathway" id="UPA00219"/>
<feature type="transmembrane region" description="Helical" evidence="8">
    <location>
        <begin position="432"/>
        <end position="457"/>
    </location>
</feature>
<feature type="transmembrane region" description="Helical" evidence="8">
    <location>
        <begin position="279"/>
        <end position="298"/>
    </location>
</feature>
<feature type="transmembrane region" description="Helical" evidence="8">
    <location>
        <begin position="60"/>
        <end position="79"/>
    </location>
</feature>
<dbReference type="GO" id="GO:0005886">
    <property type="term" value="C:plasma membrane"/>
    <property type="evidence" value="ECO:0007669"/>
    <property type="project" value="UniProtKB-SubCell"/>
</dbReference>
<dbReference type="Pfam" id="PF03023">
    <property type="entry name" value="MurJ"/>
    <property type="match status" value="1"/>
</dbReference>
<evidence type="ECO:0000256" key="8">
    <source>
        <dbReference type="HAMAP-Rule" id="MF_02078"/>
    </source>
</evidence>
<dbReference type="GO" id="GO:0009252">
    <property type="term" value="P:peptidoglycan biosynthetic process"/>
    <property type="evidence" value="ECO:0007669"/>
    <property type="project" value="UniProtKB-UniRule"/>
</dbReference>
<dbReference type="AlphaFoldDB" id="A0A2M7UUV5"/>
<dbReference type="GO" id="GO:0034204">
    <property type="term" value="P:lipid translocation"/>
    <property type="evidence" value="ECO:0007669"/>
    <property type="project" value="TreeGrafter"/>
</dbReference>
<evidence type="ECO:0000256" key="1">
    <source>
        <dbReference type="ARBA" id="ARBA00004651"/>
    </source>
</evidence>